<dbReference type="RefSeq" id="WP_126977812.1">
    <property type="nucleotide sequence ID" value="NZ_PQSP01000001.1"/>
</dbReference>
<gene>
    <name evidence="1" type="ORF">CUZ56_00470</name>
    <name evidence="2" type="ORF">CUZ56_00483</name>
</gene>
<evidence type="ECO:0000313" key="2">
    <source>
        <dbReference type="EMBL" id="RUS68000.1"/>
    </source>
</evidence>
<evidence type="ECO:0000313" key="1">
    <source>
        <dbReference type="EMBL" id="RUS67987.1"/>
    </source>
</evidence>
<name>A0A433SH31_9BURK</name>
<reference evidence="2 3" key="1">
    <citation type="submission" date="2018-01" db="EMBL/GenBank/DDBJ databases">
        <title>Saezia sanguinis gen. nov., sp. nov., in the order Burkholderiales isolated from human blood.</title>
        <authorList>
            <person name="Medina-Pascual M.J."/>
            <person name="Valdezate S."/>
            <person name="Monzon S."/>
            <person name="Cuesta I."/>
            <person name="Carrasco G."/>
            <person name="Villalon P."/>
            <person name="Saez-Nieto J.A."/>
        </authorList>
    </citation>
    <scope>NUCLEOTIDE SEQUENCE [LARGE SCALE GENOMIC DNA]</scope>
    <source>
        <strain evidence="2 3">CNM695-12</strain>
    </source>
</reference>
<keyword evidence="3" id="KW-1185">Reference proteome</keyword>
<sequence>MDSQSVYKLAIQAQLAAATRELTRLEIEGNPSIVALQFFSLRDGSIDVILFTEGGGKDYDGYEGYSL</sequence>
<proteinExistence type="predicted"/>
<dbReference type="Proteomes" id="UP000286947">
    <property type="component" value="Unassembled WGS sequence"/>
</dbReference>
<comment type="caution">
    <text evidence="2">The sequence shown here is derived from an EMBL/GenBank/DDBJ whole genome shotgun (WGS) entry which is preliminary data.</text>
</comment>
<dbReference type="AlphaFoldDB" id="A0A433SH31"/>
<accession>A0A433SH31</accession>
<evidence type="ECO:0000313" key="3">
    <source>
        <dbReference type="Proteomes" id="UP000286947"/>
    </source>
</evidence>
<protein>
    <submittedName>
        <fullName evidence="2">Uncharacterized protein</fullName>
    </submittedName>
</protein>
<organism evidence="2 3">
    <name type="scientific">Saezia sanguinis</name>
    <dbReference type="NCBI Taxonomy" id="1965230"/>
    <lineage>
        <taxon>Bacteria</taxon>
        <taxon>Pseudomonadati</taxon>
        <taxon>Pseudomonadota</taxon>
        <taxon>Betaproteobacteria</taxon>
        <taxon>Burkholderiales</taxon>
        <taxon>Saeziaceae</taxon>
        <taxon>Saezia</taxon>
    </lineage>
</organism>
<dbReference type="EMBL" id="PQSP01000001">
    <property type="protein sequence ID" value="RUS68000.1"/>
    <property type="molecule type" value="Genomic_DNA"/>
</dbReference>
<dbReference type="EMBL" id="PQSP01000001">
    <property type="protein sequence ID" value="RUS67987.1"/>
    <property type="molecule type" value="Genomic_DNA"/>
</dbReference>